<sequence length="327" mass="36144">MCTSISYIAENQHIFLGRTMDFGPELKGRPVVTPRNYEWTSQLGEHFHFDYGFIGIGRKLGDYLVADGVNEKGLAMAELYFAGEAEYAQPMSGKAGQLAPHEFIMWVLGKMASIADVRASIDQISLVDAPSALLKVTSPLHFILSDLSGATVVIETKDQSLQIIDDPIKVMANSPDFNWHLTNLRNYLPLNPHSAPNREINGYKLNAFGPGSGTFGLPGGYTSPERFVRASYLLSNIEAADTTEKNVVNLFRILDNVTIPRGVKIKDDGSVDYTQYRSLVDLTTQTLYFQPYDSLQLYEAHLTEDLLNKSEVTELPVGDGLGATELN</sequence>
<evidence type="ECO:0000259" key="3">
    <source>
        <dbReference type="Pfam" id="PF02275"/>
    </source>
</evidence>
<comment type="caution">
    <text evidence="4">The sequence shown here is derived from an EMBL/GenBank/DDBJ whole genome shotgun (WGS) entry which is preliminary data.</text>
</comment>
<reference evidence="5" key="1">
    <citation type="journal article" date="2019" name="Int. J. Syst. Evol. Microbiol.">
        <title>The Global Catalogue of Microorganisms (GCM) 10K type strain sequencing project: providing services to taxonomists for standard genome sequencing and annotation.</title>
        <authorList>
            <consortium name="The Broad Institute Genomics Platform"/>
            <consortium name="The Broad Institute Genome Sequencing Center for Infectious Disease"/>
            <person name="Wu L."/>
            <person name="Ma J."/>
        </authorList>
    </citation>
    <scope>NUCLEOTIDE SEQUENCE [LARGE SCALE GENOMIC DNA]</scope>
    <source>
        <strain evidence="5">CCM 8897</strain>
    </source>
</reference>
<dbReference type="PANTHER" id="PTHR35527:SF2">
    <property type="entry name" value="HYDROLASE"/>
    <property type="match status" value="1"/>
</dbReference>
<evidence type="ECO:0000313" key="4">
    <source>
        <dbReference type="EMBL" id="MFC6315363.1"/>
    </source>
</evidence>
<protein>
    <submittedName>
        <fullName evidence="4">Choloylglycine hydrolase family protein</fullName>
    </submittedName>
</protein>
<evidence type="ECO:0000313" key="5">
    <source>
        <dbReference type="Proteomes" id="UP001596310"/>
    </source>
</evidence>
<name>A0ABW1UNX6_9LACO</name>
<dbReference type="Proteomes" id="UP001596310">
    <property type="component" value="Unassembled WGS sequence"/>
</dbReference>
<proteinExistence type="inferred from homology"/>
<feature type="domain" description="Choloylglycine hydrolase/NAAA C-terminal" evidence="3">
    <location>
        <begin position="2"/>
        <end position="312"/>
    </location>
</feature>
<dbReference type="InterPro" id="IPR029132">
    <property type="entry name" value="CBAH/NAAA_C"/>
</dbReference>
<dbReference type="GO" id="GO:0016787">
    <property type="term" value="F:hydrolase activity"/>
    <property type="evidence" value="ECO:0007669"/>
    <property type="project" value="UniProtKB-KW"/>
</dbReference>
<accession>A0ABW1UNX6</accession>
<comment type="similarity">
    <text evidence="1">Belongs to the peptidase C59 family.</text>
</comment>
<keyword evidence="5" id="KW-1185">Reference proteome</keyword>
<dbReference type="Pfam" id="PF02275">
    <property type="entry name" value="CBAH"/>
    <property type="match status" value="1"/>
</dbReference>
<dbReference type="SUPFAM" id="SSF56235">
    <property type="entry name" value="N-terminal nucleophile aminohydrolases (Ntn hydrolases)"/>
    <property type="match status" value="1"/>
</dbReference>
<dbReference type="InterPro" id="IPR052193">
    <property type="entry name" value="Peptidase_C59"/>
</dbReference>
<dbReference type="PANTHER" id="PTHR35527">
    <property type="entry name" value="CHOLOYLGLYCINE HYDROLASE"/>
    <property type="match status" value="1"/>
</dbReference>
<evidence type="ECO:0000256" key="1">
    <source>
        <dbReference type="ARBA" id="ARBA00006625"/>
    </source>
</evidence>
<keyword evidence="2 4" id="KW-0378">Hydrolase</keyword>
<dbReference type="EMBL" id="JBHSSM010000017">
    <property type="protein sequence ID" value="MFC6315363.1"/>
    <property type="molecule type" value="Genomic_DNA"/>
</dbReference>
<evidence type="ECO:0000256" key="2">
    <source>
        <dbReference type="ARBA" id="ARBA00022801"/>
    </source>
</evidence>
<dbReference type="CDD" id="cd00542">
    <property type="entry name" value="Ntn_PVA"/>
    <property type="match status" value="1"/>
</dbReference>
<organism evidence="4 5">
    <name type="scientific">Lapidilactobacillus achengensis</name>
    <dbReference type="NCBI Taxonomy" id="2486000"/>
    <lineage>
        <taxon>Bacteria</taxon>
        <taxon>Bacillati</taxon>
        <taxon>Bacillota</taxon>
        <taxon>Bacilli</taxon>
        <taxon>Lactobacillales</taxon>
        <taxon>Lactobacillaceae</taxon>
        <taxon>Lapidilactobacillus</taxon>
    </lineage>
</organism>
<dbReference type="RefSeq" id="WP_125597576.1">
    <property type="nucleotide sequence ID" value="NZ_JBHSSM010000017.1"/>
</dbReference>
<dbReference type="Gene3D" id="3.60.60.10">
    <property type="entry name" value="Penicillin V Acylase, Chain A"/>
    <property type="match status" value="1"/>
</dbReference>
<gene>
    <name evidence="4" type="ORF">ACFQHW_07295</name>
</gene>
<dbReference type="InterPro" id="IPR029055">
    <property type="entry name" value="Ntn_hydrolases_N"/>
</dbReference>